<dbReference type="SUPFAM" id="SSF109709">
    <property type="entry name" value="KorB DNA-binding domain-like"/>
    <property type="match status" value="1"/>
</dbReference>
<dbReference type="RefSeq" id="WP_149796947.1">
    <property type="nucleotide sequence ID" value="NZ_FMYT01000032.1"/>
</dbReference>
<name>A0A1G6SRC4_9FIRM</name>
<gene>
    <name evidence="3" type="ORF">SAMN04488597_13225</name>
</gene>
<dbReference type="PANTHER" id="PTHR33375:SF1">
    <property type="entry name" value="CHROMOSOME-PARTITIONING PROTEIN PARB-RELATED"/>
    <property type="match status" value="1"/>
</dbReference>
<accession>A0A1G6SRC4</accession>
<sequence>MIRIDRVPIEKIKKNPSLYPDNFDRGGWERLARSISQVSILEMVILLELDEGYLQLSGEKRIKANIKTGKDEIPAIVVGDAELTPDKIEIIKNLQPDEIDPLERAIILNSYIEEEGLTKRDASKKLGIARTTITLWLIILEYEEKYQQAIIDNFNNKEGAKLTLSHLDLAKSLDSTVDHKTATKFLDAIMKYQLTRKESIDMKKLIQKYPNLDIEEVSEMIINRKHLEDELAKSGDLGEEFKEIMESFDTINEKIEVIKEAQTEVNTEMEQKLLKEILFTEQKLQQIAVETFGKTLNEVKERLL</sequence>
<evidence type="ECO:0000256" key="1">
    <source>
        <dbReference type="ARBA" id="ARBA00022829"/>
    </source>
</evidence>
<dbReference type="Pfam" id="PF02195">
    <property type="entry name" value="ParB_N"/>
    <property type="match status" value="1"/>
</dbReference>
<dbReference type="AlphaFoldDB" id="A0A1G6SRC4"/>
<dbReference type="Gene3D" id="1.10.10.2830">
    <property type="match status" value="1"/>
</dbReference>
<dbReference type="InterPro" id="IPR050336">
    <property type="entry name" value="Chromosome_partition/occlusion"/>
</dbReference>
<protein>
    <submittedName>
        <fullName evidence="3">ParB/RepB/Spo0J family partition protein</fullName>
    </submittedName>
</protein>
<reference evidence="3 4" key="1">
    <citation type="submission" date="2016-10" db="EMBL/GenBank/DDBJ databases">
        <authorList>
            <person name="Varghese N."/>
            <person name="Submissions S."/>
        </authorList>
    </citation>
    <scope>NUCLEOTIDE SEQUENCE [LARGE SCALE GENOMIC DNA]</scope>
    <source>
        <strain evidence="3 4">WG10</strain>
    </source>
</reference>
<evidence type="ECO:0000259" key="2">
    <source>
        <dbReference type="SMART" id="SM00470"/>
    </source>
</evidence>
<dbReference type="SMART" id="SM00470">
    <property type="entry name" value="ParB"/>
    <property type="match status" value="1"/>
</dbReference>
<dbReference type="InterPro" id="IPR041468">
    <property type="entry name" value="HTH_ParB/Spo0J"/>
</dbReference>
<evidence type="ECO:0000313" key="4">
    <source>
        <dbReference type="Proteomes" id="UP000324896"/>
    </source>
</evidence>
<dbReference type="PANTHER" id="PTHR33375">
    <property type="entry name" value="CHROMOSOME-PARTITIONING PROTEIN PARB-RELATED"/>
    <property type="match status" value="1"/>
</dbReference>
<dbReference type="GO" id="GO:0005694">
    <property type="term" value="C:chromosome"/>
    <property type="evidence" value="ECO:0007669"/>
    <property type="project" value="TreeGrafter"/>
</dbReference>
<evidence type="ECO:0000313" key="3">
    <source>
        <dbReference type="EMBL" id="SDD19399.1"/>
    </source>
</evidence>
<dbReference type="Pfam" id="PF17762">
    <property type="entry name" value="HTH_ParB"/>
    <property type="match status" value="1"/>
</dbReference>
<dbReference type="Proteomes" id="UP000324896">
    <property type="component" value="Unassembled WGS sequence"/>
</dbReference>
<dbReference type="InterPro" id="IPR036086">
    <property type="entry name" value="ParB/Sulfiredoxin_sf"/>
</dbReference>
<dbReference type="SUPFAM" id="SSF110849">
    <property type="entry name" value="ParB/Sulfiredoxin"/>
    <property type="match status" value="1"/>
</dbReference>
<dbReference type="Gene3D" id="3.90.1530.30">
    <property type="match status" value="1"/>
</dbReference>
<dbReference type="EMBL" id="FMYT01000032">
    <property type="protein sequence ID" value="SDD19399.1"/>
    <property type="molecule type" value="Genomic_DNA"/>
</dbReference>
<dbReference type="GO" id="GO:0007059">
    <property type="term" value="P:chromosome segregation"/>
    <property type="evidence" value="ECO:0007669"/>
    <property type="project" value="UniProtKB-KW"/>
</dbReference>
<organism evidence="3 4">
    <name type="scientific">Halanaerobium congolense</name>
    <dbReference type="NCBI Taxonomy" id="54121"/>
    <lineage>
        <taxon>Bacteria</taxon>
        <taxon>Bacillati</taxon>
        <taxon>Bacillota</taxon>
        <taxon>Clostridia</taxon>
        <taxon>Halanaerobiales</taxon>
        <taxon>Halanaerobiaceae</taxon>
        <taxon>Halanaerobium</taxon>
    </lineage>
</organism>
<proteinExistence type="predicted"/>
<keyword evidence="1" id="KW-0159">Chromosome partition</keyword>
<feature type="domain" description="ParB-like N-terminal" evidence="2">
    <location>
        <begin position="5"/>
        <end position="94"/>
    </location>
</feature>
<dbReference type="InterPro" id="IPR003115">
    <property type="entry name" value="ParB_N"/>
</dbReference>